<dbReference type="EMBL" id="HE616743">
    <property type="protein sequence ID" value="CCE90721.1"/>
    <property type="molecule type" value="Genomic_DNA"/>
</dbReference>
<proteinExistence type="predicted"/>
<dbReference type="eggNOG" id="ENOG502S5W0">
    <property type="taxonomic scope" value="Eukaryota"/>
</dbReference>
<keyword evidence="2" id="KW-0472">Membrane</keyword>
<dbReference type="GeneID" id="11500205"/>
<keyword evidence="2" id="KW-1133">Transmembrane helix</keyword>
<evidence type="ECO:0000313" key="4">
    <source>
        <dbReference type="Proteomes" id="UP000005627"/>
    </source>
</evidence>
<dbReference type="RefSeq" id="XP_003679932.1">
    <property type="nucleotide sequence ID" value="XM_003679884.1"/>
</dbReference>
<sequence>MGATTSVVQILRDLGLLVASSLGFCAALIYNFIGSIARLFYYAVISRIYSLFHTFFWSPCYIIVSNSLQLVLLPVNIPLRILAGTSMQKIIGRANSWTNGFVLTTMSQYALVLMIFGVVLGTTCGVSLGIVHSIIKVPSVVIDIPILFWVRILSFVKKLVYRLLPFGSIQPKRYTDEGVNMPTPSPSIPPSDILEPLFADIPLTPSSRFDDTVWRRQSTSSKASVLEMASKLPSDFFQQKYSTTDIKTEQARHQARAQARQHYQSPAASPQHLTRDDSSHSSTNIWDRYDELPSTLRTEGGMSTLYSRRPYTFTKKGERDQVSKLKRSN</sequence>
<protein>
    <submittedName>
        <fullName evidence="3">Uncharacterized protein</fullName>
    </submittedName>
</protein>
<feature type="transmembrane region" description="Helical" evidence="2">
    <location>
        <begin position="14"/>
        <end position="33"/>
    </location>
</feature>
<keyword evidence="4" id="KW-1185">Reference proteome</keyword>
<feature type="transmembrane region" description="Helical" evidence="2">
    <location>
        <begin position="109"/>
        <end position="131"/>
    </location>
</feature>
<name>G8ZQ27_TORDE</name>
<feature type="compositionally biased region" description="Polar residues" evidence="1">
    <location>
        <begin position="263"/>
        <end position="272"/>
    </location>
</feature>
<dbReference type="STRING" id="1076872.G8ZQ27"/>
<feature type="region of interest" description="Disordered" evidence="1">
    <location>
        <begin position="247"/>
        <end position="329"/>
    </location>
</feature>
<feature type="transmembrane region" description="Helical" evidence="2">
    <location>
        <begin position="137"/>
        <end position="156"/>
    </location>
</feature>
<dbReference type="HOGENOM" id="CLU_845152_0_0_1"/>
<dbReference type="OrthoDB" id="4069321at2759"/>
<dbReference type="InParanoid" id="G8ZQ27"/>
<organism evidence="3 4">
    <name type="scientific">Torulaspora delbrueckii</name>
    <name type="common">Yeast</name>
    <name type="synonym">Candida colliculosa</name>
    <dbReference type="NCBI Taxonomy" id="4950"/>
    <lineage>
        <taxon>Eukaryota</taxon>
        <taxon>Fungi</taxon>
        <taxon>Dikarya</taxon>
        <taxon>Ascomycota</taxon>
        <taxon>Saccharomycotina</taxon>
        <taxon>Saccharomycetes</taxon>
        <taxon>Saccharomycetales</taxon>
        <taxon>Saccharomycetaceae</taxon>
        <taxon>Torulaspora</taxon>
    </lineage>
</organism>
<reference evidence="3 4" key="1">
    <citation type="journal article" date="2011" name="Proc. Natl. Acad. Sci. U.S.A.">
        <title>Evolutionary erosion of yeast sex chromosomes by mating-type switching accidents.</title>
        <authorList>
            <person name="Gordon J.L."/>
            <person name="Armisen D."/>
            <person name="Proux-Wera E."/>
            <person name="Oheigeartaigh S.S."/>
            <person name="Byrne K.P."/>
            <person name="Wolfe K.H."/>
        </authorList>
    </citation>
    <scope>NUCLEOTIDE SEQUENCE [LARGE SCALE GENOMIC DNA]</scope>
    <source>
        <strain evidence="4">ATCC 10662 / CBS 1146 / NBRC 0425 / NCYC 2629 / NRRL Y-866</strain>
    </source>
</reference>
<evidence type="ECO:0000256" key="1">
    <source>
        <dbReference type="SAM" id="MobiDB-lite"/>
    </source>
</evidence>
<evidence type="ECO:0000313" key="3">
    <source>
        <dbReference type="EMBL" id="CCE90721.1"/>
    </source>
</evidence>
<gene>
    <name evidence="3" type="primary">TDEL0B05920</name>
    <name evidence="3" type="ORF">TDEL_0B05920</name>
</gene>
<dbReference type="KEGG" id="tdl:TDEL_0B05920"/>
<keyword evidence="2" id="KW-0812">Transmembrane</keyword>
<dbReference type="Proteomes" id="UP000005627">
    <property type="component" value="Chromosome 2"/>
</dbReference>
<evidence type="ECO:0000256" key="2">
    <source>
        <dbReference type="SAM" id="Phobius"/>
    </source>
</evidence>
<dbReference type="AlphaFoldDB" id="G8ZQ27"/>
<accession>G8ZQ27</accession>